<dbReference type="EMBL" id="BSUL01000001">
    <property type="protein sequence ID" value="GMA29582.1"/>
    <property type="molecule type" value="Genomic_DNA"/>
</dbReference>
<evidence type="ECO:0000313" key="2">
    <source>
        <dbReference type="EMBL" id="GMA29582.1"/>
    </source>
</evidence>
<reference evidence="2 3" key="1">
    <citation type="journal article" date="2014" name="Int. J. Syst. Evol. Microbiol.">
        <title>Complete genome sequence of Corynebacterium casei LMG S-19264T (=DSM 44701T), isolated from a smear-ripened cheese.</title>
        <authorList>
            <consortium name="US DOE Joint Genome Institute (JGI-PGF)"/>
            <person name="Walter F."/>
            <person name="Albersmeier A."/>
            <person name="Kalinowski J."/>
            <person name="Ruckert C."/>
        </authorList>
    </citation>
    <scope>NUCLEOTIDE SEQUENCE [LARGE SCALE GENOMIC DNA]</scope>
    <source>
        <strain evidence="2 3">NBRC 112289</strain>
    </source>
</reference>
<keyword evidence="3" id="KW-1185">Reference proteome</keyword>
<keyword evidence="1" id="KW-0472">Membrane</keyword>
<dbReference type="AlphaFoldDB" id="A0AA37XDF5"/>
<gene>
    <name evidence="2" type="ORF">GCM10025874_28350</name>
</gene>
<protein>
    <recommendedName>
        <fullName evidence="4">DUF4233 domain-containing protein</fullName>
    </recommendedName>
</protein>
<accession>A0AA37XDF5</accession>
<evidence type="ECO:0008006" key="4">
    <source>
        <dbReference type="Google" id="ProtNLM"/>
    </source>
</evidence>
<evidence type="ECO:0000256" key="1">
    <source>
        <dbReference type="SAM" id="Phobius"/>
    </source>
</evidence>
<feature type="transmembrane region" description="Helical" evidence="1">
    <location>
        <begin position="92"/>
        <end position="109"/>
    </location>
</feature>
<keyword evidence="1" id="KW-1133">Transmembrane helix</keyword>
<keyword evidence="1" id="KW-0812">Transmembrane</keyword>
<feature type="transmembrane region" description="Helical" evidence="1">
    <location>
        <begin position="70"/>
        <end position="87"/>
    </location>
</feature>
<feature type="transmembrane region" description="Helical" evidence="1">
    <location>
        <begin position="41"/>
        <end position="64"/>
    </location>
</feature>
<evidence type="ECO:0000313" key="3">
    <source>
        <dbReference type="Proteomes" id="UP001157160"/>
    </source>
</evidence>
<sequence length="145" mass="15478">MGAVTSQEPLPEGLSYDENGDIVNAQGQRMRLKRRRGLRESLVSIVMGCEIFVAFLVAIGLAGLRAVDPVTAYVGGGVFILLALVAAARARYTWAVALSGSLQVVAVLSGLLEPILFLVGAGFLAFWLYAVIMGTRIDRRNAKLA</sequence>
<dbReference type="Proteomes" id="UP001157160">
    <property type="component" value="Unassembled WGS sequence"/>
</dbReference>
<proteinExistence type="predicted"/>
<name>A0AA37XDF5_9MICO</name>
<organism evidence="2 3">
    <name type="scientific">Arenivirga flava</name>
    <dbReference type="NCBI Taxonomy" id="1930060"/>
    <lineage>
        <taxon>Bacteria</taxon>
        <taxon>Bacillati</taxon>
        <taxon>Actinomycetota</taxon>
        <taxon>Actinomycetes</taxon>
        <taxon>Micrococcales</taxon>
        <taxon>Microbacteriaceae</taxon>
        <taxon>Arenivirga</taxon>
    </lineage>
</organism>
<feature type="transmembrane region" description="Helical" evidence="1">
    <location>
        <begin position="115"/>
        <end position="134"/>
    </location>
</feature>
<dbReference type="InterPro" id="IPR025327">
    <property type="entry name" value="DUF4233"/>
</dbReference>
<dbReference type="RefSeq" id="WP_284233831.1">
    <property type="nucleotide sequence ID" value="NZ_BSUL01000001.1"/>
</dbReference>
<dbReference type="Pfam" id="PF14017">
    <property type="entry name" value="DUF4233"/>
    <property type="match status" value="1"/>
</dbReference>
<comment type="caution">
    <text evidence="2">The sequence shown here is derived from an EMBL/GenBank/DDBJ whole genome shotgun (WGS) entry which is preliminary data.</text>
</comment>